<organism evidence="3 4">
    <name type="scientific">Candidatus Fischerbacteria bacterium RBG_13_37_8</name>
    <dbReference type="NCBI Taxonomy" id="1817863"/>
    <lineage>
        <taxon>Bacteria</taxon>
        <taxon>Candidatus Fischeribacteriota</taxon>
    </lineage>
</organism>
<dbReference type="InterPro" id="IPR045584">
    <property type="entry name" value="Pilin-like"/>
</dbReference>
<accession>A0A1F5VU62</accession>
<dbReference type="Proteomes" id="UP000178943">
    <property type="component" value="Unassembled WGS sequence"/>
</dbReference>
<protein>
    <recommendedName>
        <fullName evidence="5">Type II secretion system protein GspG C-terminal domain-containing protein</fullName>
    </recommendedName>
</protein>
<feature type="compositionally biased region" description="Pro residues" evidence="1">
    <location>
        <begin position="192"/>
        <end position="202"/>
    </location>
</feature>
<evidence type="ECO:0000313" key="4">
    <source>
        <dbReference type="Proteomes" id="UP000178943"/>
    </source>
</evidence>
<sequence length="202" mass="23109">MPERPNLLVSLPRSPINNNCKAKHAGFTLAGLLVMLAIMVILWGYALPSWEKMNQREKELELIWRGQQFEKAIGRYYYKFGSYPPNMDILVEKKFLRKKYTDPFGPEGEWEILYQSISKREKDGSTASAYGPIIGVTSQSAAKAIIWYTGMHNHNLWRFVFYPQAAPPGQQQVPPGGQPPRQQSPRQQQPPKQQPPSDRPPD</sequence>
<feature type="transmembrane region" description="Helical" evidence="2">
    <location>
        <begin position="25"/>
        <end position="46"/>
    </location>
</feature>
<dbReference type="EMBL" id="MFGW01000079">
    <property type="protein sequence ID" value="OGF66873.1"/>
    <property type="molecule type" value="Genomic_DNA"/>
</dbReference>
<gene>
    <name evidence="3" type="ORF">A2Y62_01350</name>
</gene>
<reference evidence="3 4" key="1">
    <citation type="journal article" date="2016" name="Nat. Commun.">
        <title>Thousands of microbial genomes shed light on interconnected biogeochemical processes in an aquifer system.</title>
        <authorList>
            <person name="Anantharaman K."/>
            <person name="Brown C.T."/>
            <person name="Hug L.A."/>
            <person name="Sharon I."/>
            <person name="Castelle C.J."/>
            <person name="Probst A.J."/>
            <person name="Thomas B.C."/>
            <person name="Singh A."/>
            <person name="Wilkins M.J."/>
            <person name="Karaoz U."/>
            <person name="Brodie E.L."/>
            <person name="Williams K.H."/>
            <person name="Hubbard S.S."/>
            <person name="Banfield J.F."/>
        </authorList>
    </citation>
    <scope>NUCLEOTIDE SEQUENCE [LARGE SCALE GENOMIC DNA]</scope>
</reference>
<evidence type="ECO:0000256" key="2">
    <source>
        <dbReference type="SAM" id="Phobius"/>
    </source>
</evidence>
<dbReference type="SUPFAM" id="SSF54523">
    <property type="entry name" value="Pili subunits"/>
    <property type="match status" value="1"/>
</dbReference>
<dbReference type="STRING" id="1817863.A2Y62_01350"/>
<dbReference type="AlphaFoldDB" id="A0A1F5VU62"/>
<keyword evidence="2" id="KW-1133">Transmembrane helix</keyword>
<keyword evidence="2" id="KW-0472">Membrane</keyword>
<keyword evidence="2" id="KW-0812">Transmembrane</keyword>
<feature type="compositionally biased region" description="Low complexity" evidence="1">
    <location>
        <begin position="167"/>
        <end position="191"/>
    </location>
</feature>
<proteinExistence type="predicted"/>
<feature type="region of interest" description="Disordered" evidence="1">
    <location>
        <begin position="167"/>
        <end position="202"/>
    </location>
</feature>
<dbReference type="Gene3D" id="3.30.700.10">
    <property type="entry name" value="Glycoprotein, Type 4 Pilin"/>
    <property type="match status" value="1"/>
</dbReference>
<evidence type="ECO:0000256" key="1">
    <source>
        <dbReference type="SAM" id="MobiDB-lite"/>
    </source>
</evidence>
<evidence type="ECO:0000313" key="3">
    <source>
        <dbReference type="EMBL" id="OGF66873.1"/>
    </source>
</evidence>
<comment type="caution">
    <text evidence="3">The sequence shown here is derived from an EMBL/GenBank/DDBJ whole genome shotgun (WGS) entry which is preliminary data.</text>
</comment>
<evidence type="ECO:0008006" key="5">
    <source>
        <dbReference type="Google" id="ProtNLM"/>
    </source>
</evidence>
<name>A0A1F5VU62_9BACT</name>